<feature type="compositionally biased region" description="Polar residues" evidence="1">
    <location>
        <begin position="256"/>
        <end position="266"/>
    </location>
</feature>
<accession>A0AAV2QVW8</accession>
<reference evidence="2 3" key="1">
    <citation type="submission" date="2024-05" db="EMBL/GenBank/DDBJ databases">
        <authorList>
            <person name="Wallberg A."/>
        </authorList>
    </citation>
    <scope>NUCLEOTIDE SEQUENCE [LARGE SCALE GENOMIC DNA]</scope>
</reference>
<proteinExistence type="predicted"/>
<dbReference type="EMBL" id="CAXKWB010010900">
    <property type="protein sequence ID" value="CAL4099539.1"/>
    <property type="molecule type" value="Genomic_DNA"/>
</dbReference>
<evidence type="ECO:0000313" key="3">
    <source>
        <dbReference type="Proteomes" id="UP001497623"/>
    </source>
</evidence>
<comment type="caution">
    <text evidence="2">The sequence shown here is derived from an EMBL/GenBank/DDBJ whole genome shotgun (WGS) entry which is preliminary data.</text>
</comment>
<dbReference type="Proteomes" id="UP001497623">
    <property type="component" value="Unassembled WGS sequence"/>
</dbReference>
<feature type="compositionally biased region" description="Polar residues" evidence="1">
    <location>
        <begin position="312"/>
        <end position="326"/>
    </location>
</feature>
<feature type="compositionally biased region" description="Low complexity" evidence="1">
    <location>
        <begin position="290"/>
        <end position="311"/>
    </location>
</feature>
<keyword evidence="3" id="KW-1185">Reference proteome</keyword>
<feature type="non-terminal residue" evidence="2">
    <location>
        <position position="421"/>
    </location>
</feature>
<name>A0AAV2QVW8_MEGNR</name>
<evidence type="ECO:0000313" key="2">
    <source>
        <dbReference type="EMBL" id="CAL4099539.1"/>
    </source>
</evidence>
<feature type="region of interest" description="Disordered" evidence="1">
    <location>
        <begin position="245"/>
        <end position="326"/>
    </location>
</feature>
<evidence type="ECO:0000256" key="1">
    <source>
        <dbReference type="SAM" id="MobiDB-lite"/>
    </source>
</evidence>
<protein>
    <submittedName>
        <fullName evidence="2">Uncharacterized protein</fullName>
    </submittedName>
</protein>
<dbReference type="AlphaFoldDB" id="A0AAV2QVW8"/>
<gene>
    <name evidence="2" type="ORF">MNOR_LOCUS16518</name>
</gene>
<organism evidence="2 3">
    <name type="scientific">Meganyctiphanes norvegica</name>
    <name type="common">Northern krill</name>
    <name type="synonym">Thysanopoda norvegica</name>
    <dbReference type="NCBI Taxonomy" id="48144"/>
    <lineage>
        <taxon>Eukaryota</taxon>
        <taxon>Metazoa</taxon>
        <taxon>Ecdysozoa</taxon>
        <taxon>Arthropoda</taxon>
        <taxon>Crustacea</taxon>
        <taxon>Multicrustacea</taxon>
        <taxon>Malacostraca</taxon>
        <taxon>Eumalacostraca</taxon>
        <taxon>Eucarida</taxon>
        <taxon>Euphausiacea</taxon>
        <taxon>Euphausiidae</taxon>
        <taxon>Meganyctiphanes</taxon>
    </lineage>
</organism>
<sequence length="421" mass="46494">MHRRPTDIRRDTQSYRTLYNVLFICLATQVNGGSLYQSTDTTSGPSDCTSKVWVELYPGAGLPSCINGTWVCPYEGQCETFTIANYKSYNYFCGPCGGIGSRCDPELLYPAACVRNFQCNNGWCQCNSRKDYEVAGLCQVMEPVSLSSDLYIMVITLIVLLILNKLIKSGKYFSALWNRGSPFCRCRWSADSESEESVVGVNERAGEKTASYTMTNNEFMATSDDPDLEWALELSRIMREPNGEWIEGTASVRPRPSNSNRTQPSGRRSVRYMRSNGGTIGRTSQPDGASVRPRPSRSTRSQSPDRSSMSSMHSINETLGASSQPDGASVKSLVIEDSTVTLQFETKSIAENSKSVRGRLQMNENTPSTSTSEPFSAHCTGCGNILNLIKNTTICHTCDIFDDSVKNGDSGEDIFQVTRQN</sequence>